<dbReference type="OrthoDB" id="1793985at2"/>
<keyword evidence="1" id="KW-1133">Transmembrane helix</keyword>
<dbReference type="RefSeq" id="WP_005812011.1">
    <property type="nucleotide sequence ID" value="NZ_CABKQQ010000036.1"/>
</dbReference>
<keyword evidence="1" id="KW-0472">Membrane</keyword>
<dbReference type="EMBL" id="LK996017">
    <property type="protein sequence ID" value="CDX01927.1"/>
    <property type="molecule type" value="Genomic_DNA"/>
</dbReference>
<keyword evidence="1" id="KW-0812">Transmembrane</keyword>
<reference evidence="3 4" key="2">
    <citation type="submission" date="2015-12" db="EMBL/GenBank/DDBJ databases">
        <title>Draft Genome Sequence of Desulfitobacterium hafniense Strain DH, a Sulfate-reducing Bacterium Isolated from Paddy Soils.</title>
        <authorList>
            <person name="Bao P."/>
            <person name="Zhang X."/>
            <person name="Li G."/>
        </authorList>
    </citation>
    <scope>NUCLEOTIDE SEQUENCE [LARGE SCALE GENOMIC DNA]</scope>
    <source>
        <strain evidence="3 4">DH</strain>
    </source>
</reference>
<proteinExistence type="predicted"/>
<evidence type="ECO:0000256" key="1">
    <source>
        <dbReference type="SAM" id="Phobius"/>
    </source>
</evidence>
<reference evidence="2" key="1">
    <citation type="submission" date="2014-07" db="EMBL/GenBank/DDBJ databases">
        <authorList>
            <person name="Hornung V.Bastian."/>
        </authorList>
    </citation>
    <scope>NUCLEOTIDE SEQUENCE</scope>
    <source>
        <strain evidence="2">PCE-S</strain>
    </source>
</reference>
<dbReference type="InterPro" id="IPR011990">
    <property type="entry name" value="TPR-like_helical_dom_sf"/>
</dbReference>
<organism evidence="2">
    <name type="scientific">Desulfitobacterium hafniense</name>
    <name type="common">Desulfitobacterium frappieri</name>
    <dbReference type="NCBI Taxonomy" id="49338"/>
    <lineage>
        <taxon>Bacteria</taxon>
        <taxon>Bacillati</taxon>
        <taxon>Bacillota</taxon>
        <taxon>Clostridia</taxon>
        <taxon>Eubacteriales</taxon>
        <taxon>Desulfitobacteriaceae</taxon>
        <taxon>Desulfitobacterium</taxon>
    </lineage>
</organism>
<feature type="transmembrane region" description="Helical" evidence="1">
    <location>
        <begin position="20"/>
        <end position="41"/>
    </location>
</feature>
<dbReference type="Gene3D" id="1.25.40.10">
    <property type="entry name" value="Tetratricopeptide repeat domain"/>
    <property type="match status" value="1"/>
</dbReference>
<dbReference type="EMBL" id="LOCK01000028">
    <property type="protein sequence ID" value="KTE91304.1"/>
    <property type="molecule type" value="Genomic_DNA"/>
</dbReference>
<evidence type="ECO:0000313" key="4">
    <source>
        <dbReference type="Proteomes" id="UP000054623"/>
    </source>
</evidence>
<accession>A0A098B0N2</accession>
<dbReference type="Proteomes" id="UP000054623">
    <property type="component" value="Unassembled WGS sequence"/>
</dbReference>
<dbReference type="PATRIC" id="fig|49338.4.peg.2197"/>
<sequence>MERTLKRKKIPHRNKRKQRVLQILLSGILILLLLLAGLPYFQHVGAYRGAVDRYDFAALTQELAWIEKNAAWLKKLPFIAEGELWLKLNQGEYEAIEPELVHHEDDGHRFWLFQLYLLKDRPDEAEKVIAVLDNPALQKLAQGMLWGKGEEHEKAVNTLLSISEGDLNSEDRVLKNIALSRSYLALGKLEQAHKSWQMAAEISSTHPLVSETEYDLALFTGQWGKAKELSSQSSPVQATSYGEQVLVKKALLALVIGDREGYENTLKALEAKENGEACIQYLTGVKAYERGEFAQAAEYLDGAIQMGLPGFIKKDAAQAMAQAKERIEAEGALQAITGKR</sequence>
<evidence type="ECO:0000313" key="3">
    <source>
        <dbReference type="EMBL" id="KTE91304.1"/>
    </source>
</evidence>
<gene>
    <name evidence="3" type="ORF">AT727_06840</name>
    <name evidence="2" type="ORF">DPCES_2040</name>
</gene>
<evidence type="ECO:0000313" key="2">
    <source>
        <dbReference type="EMBL" id="CDX01927.1"/>
    </source>
</evidence>
<dbReference type="SUPFAM" id="SSF48452">
    <property type="entry name" value="TPR-like"/>
    <property type="match status" value="1"/>
</dbReference>
<name>A0A098B0N2_DESHA</name>
<protein>
    <submittedName>
        <fullName evidence="2">Signal transduction response regulator, C-terminal effector</fullName>
    </submittedName>
</protein>
<dbReference type="AlphaFoldDB" id="A0A098B0N2"/>